<gene>
    <name evidence="1" type="ORF">GLOINDRAFT_9739</name>
</gene>
<organism evidence="1">
    <name type="scientific">Rhizophagus irregularis (strain DAOM 181602 / DAOM 197198 / MUCL 43194)</name>
    <name type="common">Arbuscular mycorrhizal fungus</name>
    <name type="synonym">Glomus intraradices</name>
    <dbReference type="NCBI Taxonomy" id="747089"/>
    <lineage>
        <taxon>Eukaryota</taxon>
        <taxon>Fungi</taxon>
        <taxon>Fungi incertae sedis</taxon>
        <taxon>Mucoromycota</taxon>
        <taxon>Glomeromycotina</taxon>
        <taxon>Glomeromycetes</taxon>
        <taxon>Glomerales</taxon>
        <taxon>Glomeraceae</taxon>
        <taxon>Rhizophagus</taxon>
    </lineage>
</organism>
<name>U9SYT1_RHIID</name>
<accession>U9SYT1</accession>
<dbReference type="AlphaFoldDB" id="U9SYT1"/>
<proteinExistence type="predicted"/>
<protein>
    <submittedName>
        <fullName evidence="1">Uncharacterized protein</fullName>
    </submittedName>
</protein>
<reference evidence="1" key="1">
    <citation type="submission" date="2013-07" db="EMBL/GenBank/DDBJ databases">
        <title>The genome of an arbuscular mycorrhizal fungus provides insights into the evolution of the oldest plant symbiosis.</title>
        <authorList>
            <consortium name="DOE Joint Genome Institute"/>
            <person name="Tisserant E."/>
            <person name="Malbreil M."/>
            <person name="Kuo A."/>
            <person name="Kohler A."/>
            <person name="Symeonidi A."/>
            <person name="Balestrini R."/>
            <person name="Charron P."/>
            <person name="Duensing N."/>
            <person name="Frei-dit-Frey N."/>
            <person name="Gianinazzi-Pearson V."/>
            <person name="Gilbert B."/>
            <person name="Handa Y."/>
            <person name="Hijri M."/>
            <person name="Kaul R."/>
            <person name="Kawaguchi M."/>
            <person name="Krajinski F."/>
            <person name="Lammers P."/>
            <person name="Lapierre D."/>
            <person name="Masclaux F.G."/>
            <person name="Murat C."/>
            <person name="Morin E."/>
            <person name="Ndikumana S."/>
            <person name="Pagni M."/>
            <person name="Petitpierre D."/>
            <person name="Requena N."/>
            <person name="Rosikiewicz P."/>
            <person name="Riley R."/>
            <person name="Saito K."/>
            <person name="San Clemente H."/>
            <person name="Shapiro H."/>
            <person name="van Tuinen D."/>
            <person name="Becard G."/>
            <person name="Bonfante P."/>
            <person name="Paszkowski U."/>
            <person name="Shachar-Hill Y."/>
            <person name="Young J.P."/>
            <person name="Sanders I.R."/>
            <person name="Henrissat B."/>
            <person name="Rensing S.A."/>
            <person name="Grigoriev I.V."/>
            <person name="Corradi N."/>
            <person name="Roux C."/>
            <person name="Martin F."/>
        </authorList>
    </citation>
    <scope>NUCLEOTIDE SEQUENCE</scope>
    <source>
        <strain evidence="1">DAOM 197198</strain>
    </source>
</reference>
<dbReference type="HOGENOM" id="CLU_2813716_0_0_1"/>
<sequence>MIDFVLGEKSEIIPNPVYRRSDLSQSPILFPYKKYLKNLTYDTYLQVNGPLIYEQPLTLKNKFVTFY</sequence>
<dbReference type="EMBL" id="KI298147">
    <property type="protein sequence ID" value="ERZ99217.1"/>
    <property type="molecule type" value="Genomic_DNA"/>
</dbReference>
<evidence type="ECO:0000313" key="1">
    <source>
        <dbReference type="EMBL" id="ERZ99217.1"/>
    </source>
</evidence>